<dbReference type="FunFam" id="1.25.70.10:FF:000001">
    <property type="entry name" value="Mitochondrial transcription termination factor-like"/>
    <property type="match status" value="1"/>
</dbReference>
<keyword evidence="11" id="KW-1185">Reference proteome</keyword>
<feature type="transmembrane region" description="Helical" evidence="8">
    <location>
        <begin position="286"/>
        <end position="305"/>
    </location>
</feature>
<evidence type="ECO:0000256" key="1">
    <source>
        <dbReference type="ARBA" id="ARBA00004141"/>
    </source>
</evidence>
<evidence type="ECO:0000256" key="6">
    <source>
        <dbReference type="ARBA" id="ARBA00022989"/>
    </source>
</evidence>
<reference evidence="11" key="1">
    <citation type="submission" date="2013-09" db="EMBL/GenBank/DDBJ databases">
        <title>Corchorus olitorius genome sequencing.</title>
        <authorList>
            <person name="Alam M."/>
            <person name="Haque M.S."/>
            <person name="Islam M.S."/>
            <person name="Emdad E.M."/>
            <person name="Islam M.M."/>
            <person name="Ahmed B."/>
            <person name="Halim A."/>
            <person name="Hossen Q.M.M."/>
            <person name="Hossain M.Z."/>
            <person name="Ahmed R."/>
            <person name="Khan M.M."/>
            <person name="Islam R."/>
            <person name="Rashid M.M."/>
            <person name="Khan S.A."/>
            <person name="Rahman M.S."/>
            <person name="Alam M."/>
            <person name="Yahiya A.S."/>
            <person name="Khan M.S."/>
            <person name="Azam M.S."/>
            <person name="Haque T."/>
            <person name="Lashkar M.Z.H."/>
            <person name="Akhand A.I."/>
            <person name="Morshed G."/>
            <person name="Roy S."/>
            <person name="Uddin K.S."/>
            <person name="Rabeya T."/>
            <person name="Hossain A.S."/>
            <person name="Chowdhury A."/>
            <person name="Snigdha A.R."/>
            <person name="Mortoza M.S."/>
            <person name="Matin S.A."/>
            <person name="Hoque S.M.E."/>
            <person name="Islam M.K."/>
            <person name="Roy D.K."/>
            <person name="Haider R."/>
            <person name="Moosa M.M."/>
            <person name="Elias S.M."/>
            <person name="Hasan A.M."/>
            <person name="Jahan S."/>
            <person name="Shafiuddin M."/>
            <person name="Mahmood N."/>
            <person name="Shommy N.S."/>
        </authorList>
    </citation>
    <scope>NUCLEOTIDE SEQUENCE [LARGE SCALE GENOMIC DNA]</scope>
    <source>
        <strain evidence="11">cv. O-4</strain>
    </source>
</reference>
<dbReference type="InterPro" id="IPR003690">
    <property type="entry name" value="MTERF"/>
</dbReference>
<comment type="subcellular location">
    <subcellularLocation>
        <location evidence="1">Membrane</location>
        <topology evidence="1">Multi-pass membrane protein</topology>
    </subcellularLocation>
</comment>
<dbReference type="OrthoDB" id="66620at2759"/>
<dbReference type="InterPro" id="IPR038538">
    <property type="entry name" value="MTERF_sf"/>
</dbReference>
<dbReference type="SMART" id="SM00733">
    <property type="entry name" value="Mterf"/>
    <property type="match status" value="2"/>
</dbReference>
<protein>
    <submittedName>
        <fullName evidence="10">Mitochodrial transcription termination factor-related protein</fullName>
    </submittedName>
</protein>
<organism evidence="10 11">
    <name type="scientific">Corchorus olitorius</name>
    <dbReference type="NCBI Taxonomy" id="93759"/>
    <lineage>
        <taxon>Eukaryota</taxon>
        <taxon>Viridiplantae</taxon>
        <taxon>Streptophyta</taxon>
        <taxon>Embryophyta</taxon>
        <taxon>Tracheophyta</taxon>
        <taxon>Spermatophyta</taxon>
        <taxon>Magnoliopsida</taxon>
        <taxon>eudicotyledons</taxon>
        <taxon>Gunneridae</taxon>
        <taxon>Pentapetalae</taxon>
        <taxon>rosids</taxon>
        <taxon>malvids</taxon>
        <taxon>Malvales</taxon>
        <taxon>Malvaceae</taxon>
        <taxon>Grewioideae</taxon>
        <taxon>Apeibeae</taxon>
        <taxon>Corchorus</taxon>
    </lineage>
</organism>
<keyword evidence="3" id="KW-0804">Transcription</keyword>
<sequence>MPRTFYTGHEKFKRTVEQVKKLGLNPLKYVFLTAVQVLAQISKSTQERKCNVFKDWGWSDEEIVSAFGRFPNCIQYSEHKIKATMDFFVNTMGLKSSYIANNPQFLSFSLKKRIIPRFAVFQSLLSKGLIKKEISISTLLSLTENKFLQMFVIRYDDPHLLKLYEEKLGISKCYYFTLIYFVDPFLVTLVPWMMLVALTPNHQFAAIVMSFLLSFWNLFSGFLIPRTEIPIWWRWYYWASPVAWTIYGLVSSQVGDKLDMVEIPGALSKMTVKDYLKTKLGFDYNFLPYVIVAHIGWVLLFLFVFA</sequence>
<evidence type="ECO:0000259" key="9">
    <source>
        <dbReference type="Pfam" id="PF01061"/>
    </source>
</evidence>
<dbReference type="Pfam" id="PF01061">
    <property type="entry name" value="ABC2_membrane"/>
    <property type="match status" value="1"/>
</dbReference>
<dbReference type="InterPro" id="IPR013525">
    <property type="entry name" value="ABC2_TM"/>
</dbReference>
<evidence type="ECO:0000256" key="8">
    <source>
        <dbReference type="SAM" id="Phobius"/>
    </source>
</evidence>
<dbReference type="AlphaFoldDB" id="A0A1R3J1R8"/>
<comment type="caution">
    <text evidence="10">The sequence shown here is derived from an EMBL/GenBank/DDBJ whole genome shotgun (WGS) entry which is preliminary data.</text>
</comment>
<dbReference type="GO" id="GO:0016020">
    <property type="term" value="C:membrane"/>
    <property type="evidence" value="ECO:0007669"/>
    <property type="project" value="UniProtKB-SubCell"/>
</dbReference>
<keyword evidence="3" id="KW-0806">Transcription termination</keyword>
<accession>A0A1R3J1R8</accession>
<keyword evidence="3" id="KW-0805">Transcription regulation</keyword>
<dbReference type="GO" id="GO:0003676">
    <property type="term" value="F:nucleic acid binding"/>
    <property type="evidence" value="ECO:0007669"/>
    <property type="project" value="InterPro"/>
</dbReference>
<evidence type="ECO:0000256" key="7">
    <source>
        <dbReference type="ARBA" id="ARBA00023136"/>
    </source>
</evidence>
<keyword evidence="4 8" id="KW-0812">Transmembrane</keyword>
<dbReference type="Pfam" id="PF02536">
    <property type="entry name" value="mTERF"/>
    <property type="match status" value="1"/>
</dbReference>
<dbReference type="Gene3D" id="1.25.70.10">
    <property type="entry name" value="Transcription termination factor 3, mitochondrial"/>
    <property type="match status" value="1"/>
</dbReference>
<evidence type="ECO:0000256" key="2">
    <source>
        <dbReference type="ARBA" id="ARBA00007692"/>
    </source>
</evidence>
<gene>
    <name evidence="10" type="ORF">COLO4_20102</name>
</gene>
<keyword evidence="5" id="KW-0809">Transit peptide</keyword>
<evidence type="ECO:0000256" key="3">
    <source>
        <dbReference type="ARBA" id="ARBA00022472"/>
    </source>
</evidence>
<evidence type="ECO:0000256" key="4">
    <source>
        <dbReference type="ARBA" id="ARBA00022692"/>
    </source>
</evidence>
<proteinExistence type="inferred from homology"/>
<name>A0A1R3J1R8_9ROSI</name>
<dbReference type="GO" id="GO:0140359">
    <property type="term" value="F:ABC-type transporter activity"/>
    <property type="evidence" value="ECO:0007669"/>
    <property type="project" value="InterPro"/>
</dbReference>
<keyword evidence="7 8" id="KW-0472">Membrane</keyword>
<feature type="domain" description="ABC-2 type transporter transmembrane" evidence="9">
    <location>
        <begin position="185"/>
        <end position="253"/>
    </location>
</feature>
<feature type="transmembrane region" description="Helical" evidence="8">
    <location>
        <begin position="204"/>
        <end position="223"/>
    </location>
</feature>
<evidence type="ECO:0000256" key="5">
    <source>
        <dbReference type="ARBA" id="ARBA00022946"/>
    </source>
</evidence>
<feature type="transmembrane region" description="Helical" evidence="8">
    <location>
        <begin position="173"/>
        <end position="198"/>
    </location>
</feature>
<dbReference type="Proteomes" id="UP000187203">
    <property type="component" value="Unassembled WGS sequence"/>
</dbReference>
<dbReference type="PANTHER" id="PTHR13068:SF166">
    <property type="entry name" value="TRANSCRIPTION TERMINATION FACTOR MTERF15, MITOCHONDRIAL-LIKE"/>
    <property type="match status" value="1"/>
</dbReference>
<dbReference type="PANTHER" id="PTHR13068">
    <property type="entry name" value="CGI-12 PROTEIN-RELATED"/>
    <property type="match status" value="1"/>
</dbReference>
<dbReference type="EMBL" id="AWUE01017011">
    <property type="protein sequence ID" value="OMO88726.1"/>
    <property type="molecule type" value="Genomic_DNA"/>
</dbReference>
<comment type="similarity">
    <text evidence="2">Belongs to the mTERF family.</text>
</comment>
<feature type="transmembrane region" description="Helical" evidence="8">
    <location>
        <begin position="235"/>
        <end position="254"/>
    </location>
</feature>
<dbReference type="GO" id="GO:0006353">
    <property type="term" value="P:DNA-templated transcription termination"/>
    <property type="evidence" value="ECO:0007669"/>
    <property type="project" value="UniProtKB-KW"/>
</dbReference>
<keyword evidence="6 8" id="KW-1133">Transmembrane helix</keyword>
<evidence type="ECO:0000313" key="10">
    <source>
        <dbReference type="EMBL" id="OMO88726.1"/>
    </source>
</evidence>
<dbReference type="STRING" id="93759.A0A1R3J1R8"/>
<evidence type="ECO:0000313" key="11">
    <source>
        <dbReference type="Proteomes" id="UP000187203"/>
    </source>
</evidence>